<keyword evidence="2" id="KW-1185">Reference proteome</keyword>
<protein>
    <submittedName>
        <fullName evidence="3">Endonuclease-reverse transcriptase</fullName>
    </submittedName>
</protein>
<dbReference type="AlphaFoldDB" id="A0A915N0Q7"/>
<evidence type="ECO:0000313" key="2">
    <source>
        <dbReference type="Proteomes" id="UP000887561"/>
    </source>
</evidence>
<proteinExistence type="predicted"/>
<evidence type="ECO:0000313" key="3">
    <source>
        <dbReference type="WBParaSite" id="scaffold6947_cov241.g11492"/>
    </source>
</evidence>
<name>A0A915N0Q7_MELJA</name>
<dbReference type="Proteomes" id="UP000887561">
    <property type="component" value="Unplaced"/>
</dbReference>
<evidence type="ECO:0000256" key="1">
    <source>
        <dbReference type="SAM" id="MobiDB-lite"/>
    </source>
</evidence>
<feature type="region of interest" description="Disordered" evidence="1">
    <location>
        <begin position="209"/>
        <end position="230"/>
    </location>
</feature>
<organism evidence="2 3">
    <name type="scientific">Meloidogyne javanica</name>
    <name type="common">Root-knot nematode worm</name>
    <dbReference type="NCBI Taxonomy" id="6303"/>
    <lineage>
        <taxon>Eukaryota</taxon>
        <taxon>Metazoa</taxon>
        <taxon>Ecdysozoa</taxon>
        <taxon>Nematoda</taxon>
        <taxon>Chromadorea</taxon>
        <taxon>Rhabditida</taxon>
        <taxon>Tylenchina</taxon>
        <taxon>Tylenchomorpha</taxon>
        <taxon>Tylenchoidea</taxon>
        <taxon>Meloidogynidae</taxon>
        <taxon>Meloidogyninae</taxon>
        <taxon>Meloidogyne</taxon>
        <taxon>Meloidogyne incognita group</taxon>
    </lineage>
</organism>
<dbReference type="WBParaSite" id="scaffold6947_cov241.g11492">
    <property type="protein sequence ID" value="scaffold6947_cov241.g11492"/>
    <property type="gene ID" value="scaffold6947_cov241.g11492"/>
</dbReference>
<accession>A0A915N0Q7</accession>
<sequence length="230" mass="26660">MYVEQFHIVGNWAVKLIALFKYAEMAPTKSELQQIMDKLAALELKIDNNTTKFSSFSNEILQIKNALTTIETKIQTIETTIETNLKNNENSASEQERRRSIVLIGLPESKSTTPSIRVAEDKAAAEGVLNWLGVEAPFVSYRMGKFDPTNRGLRLVKIIFAASQFQRISLAEWKRRRNDMRKQENWSRLLIRPSLTKEQLELDRMERARKRDEFKKLNPNSNVTERSKNK</sequence>
<reference evidence="3" key="1">
    <citation type="submission" date="2022-11" db="UniProtKB">
        <authorList>
            <consortium name="WormBaseParasite"/>
        </authorList>
    </citation>
    <scope>IDENTIFICATION</scope>
</reference>